<proteinExistence type="inferred from homology"/>
<dbReference type="InterPro" id="IPR020845">
    <property type="entry name" value="AMP-binding_CS"/>
</dbReference>
<dbReference type="PANTHER" id="PTHR43767">
    <property type="entry name" value="LONG-CHAIN-FATTY-ACID--COA LIGASE"/>
    <property type="match status" value="1"/>
</dbReference>
<evidence type="ECO:0000313" key="5">
    <source>
        <dbReference type="EMBL" id="ABU57867.1"/>
    </source>
</evidence>
<reference evidence="5 6" key="1">
    <citation type="submission" date="2007-08" db="EMBL/GenBank/DDBJ databases">
        <title>Complete sequence of Roseiflexus castenholzii DSM 13941.</title>
        <authorList>
            <consortium name="US DOE Joint Genome Institute"/>
            <person name="Copeland A."/>
            <person name="Lucas S."/>
            <person name="Lapidus A."/>
            <person name="Barry K."/>
            <person name="Glavina del Rio T."/>
            <person name="Dalin E."/>
            <person name="Tice H."/>
            <person name="Pitluck S."/>
            <person name="Thompson L.S."/>
            <person name="Brettin T."/>
            <person name="Bruce D."/>
            <person name="Detter J.C."/>
            <person name="Han C."/>
            <person name="Tapia R."/>
            <person name="Schmutz J."/>
            <person name="Larimer F."/>
            <person name="Land M."/>
            <person name="Hauser L."/>
            <person name="Kyrpides N."/>
            <person name="Mikhailova N."/>
            <person name="Bryant D.A."/>
            <person name="Hanada S."/>
            <person name="Tsukatani Y."/>
            <person name="Richardson P."/>
        </authorList>
    </citation>
    <scope>NUCLEOTIDE SEQUENCE [LARGE SCALE GENOMIC DNA]</scope>
    <source>
        <strain evidence="6">DSM 13941 / HLO8</strain>
    </source>
</reference>
<dbReference type="PANTHER" id="PTHR43767:SF1">
    <property type="entry name" value="NONRIBOSOMAL PEPTIDE SYNTHASE PES1 (EUROFUNG)-RELATED"/>
    <property type="match status" value="1"/>
</dbReference>
<dbReference type="GO" id="GO:0016878">
    <property type="term" value="F:acid-thiol ligase activity"/>
    <property type="evidence" value="ECO:0007669"/>
    <property type="project" value="UniProtKB-ARBA"/>
</dbReference>
<evidence type="ECO:0000256" key="1">
    <source>
        <dbReference type="ARBA" id="ARBA00006432"/>
    </source>
</evidence>
<dbReference type="Gene3D" id="3.40.50.12780">
    <property type="entry name" value="N-terminal domain of ligase-like"/>
    <property type="match status" value="1"/>
</dbReference>
<gene>
    <name evidence="5" type="ordered locus">Rcas_1775</name>
</gene>
<protein>
    <submittedName>
        <fullName evidence="5">AMP-dependent synthetase and ligase</fullName>
    </submittedName>
</protein>
<dbReference type="KEGG" id="rca:Rcas_1775"/>
<dbReference type="Gene3D" id="3.30.300.30">
    <property type="match status" value="1"/>
</dbReference>
<dbReference type="PRINTS" id="PR00154">
    <property type="entry name" value="AMPBINDING"/>
</dbReference>
<evidence type="ECO:0000313" key="6">
    <source>
        <dbReference type="Proteomes" id="UP000000263"/>
    </source>
</evidence>
<dbReference type="InterPro" id="IPR000873">
    <property type="entry name" value="AMP-dep_synth/lig_dom"/>
</dbReference>
<dbReference type="HOGENOM" id="CLU_000022_59_0_0"/>
<accession>A7NK47</accession>
<dbReference type="EMBL" id="CP000804">
    <property type="protein sequence ID" value="ABU57867.1"/>
    <property type="molecule type" value="Genomic_DNA"/>
</dbReference>
<dbReference type="CDD" id="cd05936">
    <property type="entry name" value="FC-FACS_FadD_like"/>
    <property type="match status" value="1"/>
</dbReference>
<dbReference type="Pfam" id="PF13193">
    <property type="entry name" value="AMP-binding_C"/>
    <property type="match status" value="1"/>
</dbReference>
<sequence length="525" mass="56774">MDTSLYALLERQAAARNDQVYLYWRDEEISYAEFTRKVRQAAHGLRALGVEHSDKVALLLGNCPEFLTIFFACAALGAVAVPINPRLKAEEVGYILQNSDSVVLVVADTLLPIIAPALDGCPQLRHIVIVGAVPETSITRTLHPFTSLSAAGDHPVSAAVGPEDIASIIYTSGTTGRPKGVLLSHGNYLFDVWSYATACQISEADRLLCMLPLFHVNAQVASVLSALHQGGALILLEGFSPREFLPALARYRATSFSAVPTIYAILNNLPDAGQYDLSSLRVCICGAAPMPVEVFERFEQIYRAFILEGYGLSEGTCVSTLNPLDGRPRKIGSIGVALPGQEVRIVDDQGQPVPPGTVGEIVIRGPNVMQGYYKNPEATAAAIRDGWLFTGDLGSRDAEGYFFIVGRKKEMIIRGGENIYPKEIEEVLYRHPAVAEAAVVGLPDPIWGEQVAAFIVAHPGISVSAETIIEHCRAHLADFKCPQVVEFVESFPKTATGKIQKNRLVERYAGLSAHRSPDAEAGPKS</sequence>
<dbReference type="Proteomes" id="UP000000263">
    <property type="component" value="Chromosome"/>
</dbReference>
<dbReference type="Pfam" id="PF00501">
    <property type="entry name" value="AMP-binding"/>
    <property type="match status" value="1"/>
</dbReference>
<comment type="similarity">
    <text evidence="1">Belongs to the ATP-dependent AMP-binding enzyme family.</text>
</comment>
<evidence type="ECO:0000256" key="2">
    <source>
        <dbReference type="ARBA" id="ARBA00022598"/>
    </source>
</evidence>
<feature type="domain" description="AMP-binding enzyme C-terminal" evidence="4">
    <location>
        <begin position="423"/>
        <end position="498"/>
    </location>
</feature>
<dbReference type="InterPro" id="IPR020459">
    <property type="entry name" value="AMP-binding"/>
</dbReference>
<dbReference type="InterPro" id="IPR042099">
    <property type="entry name" value="ANL_N_sf"/>
</dbReference>
<keyword evidence="6" id="KW-1185">Reference proteome</keyword>
<organism evidence="5 6">
    <name type="scientific">Roseiflexus castenholzii (strain DSM 13941 / HLO8)</name>
    <dbReference type="NCBI Taxonomy" id="383372"/>
    <lineage>
        <taxon>Bacteria</taxon>
        <taxon>Bacillati</taxon>
        <taxon>Chloroflexota</taxon>
        <taxon>Chloroflexia</taxon>
        <taxon>Chloroflexales</taxon>
        <taxon>Roseiflexineae</taxon>
        <taxon>Roseiflexaceae</taxon>
        <taxon>Roseiflexus</taxon>
    </lineage>
</organism>
<dbReference type="PROSITE" id="PS00455">
    <property type="entry name" value="AMP_BINDING"/>
    <property type="match status" value="1"/>
</dbReference>
<evidence type="ECO:0000259" key="3">
    <source>
        <dbReference type="Pfam" id="PF00501"/>
    </source>
</evidence>
<evidence type="ECO:0000259" key="4">
    <source>
        <dbReference type="Pfam" id="PF13193"/>
    </source>
</evidence>
<dbReference type="eggNOG" id="COG0318">
    <property type="taxonomic scope" value="Bacteria"/>
</dbReference>
<dbReference type="AlphaFoldDB" id="A7NK47"/>
<feature type="domain" description="AMP-dependent synthetase/ligase" evidence="3">
    <location>
        <begin position="9"/>
        <end position="373"/>
    </location>
</feature>
<name>A7NK47_ROSCS</name>
<dbReference type="OrthoDB" id="9781737at2"/>
<keyword evidence="2 5" id="KW-0436">Ligase</keyword>
<dbReference type="NCBIfam" id="NF004837">
    <property type="entry name" value="PRK06187.1"/>
    <property type="match status" value="1"/>
</dbReference>
<dbReference type="RefSeq" id="WP_012120293.1">
    <property type="nucleotide sequence ID" value="NC_009767.1"/>
</dbReference>
<dbReference type="FunFam" id="3.30.300.30:FF:000008">
    <property type="entry name" value="2,3-dihydroxybenzoate-AMP ligase"/>
    <property type="match status" value="1"/>
</dbReference>
<dbReference type="SUPFAM" id="SSF56801">
    <property type="entry name" value="Acetyl-CoA synthetase-like"/>
    <property type="match status" value="1"/>
</dbReference>
<dbReference type="InterPro" id="IPR025110">
    <property type="entry name" value="AMP-bd_C"/>
</dbReference>
<dbReference type="InterPro" id="IPR050237">
    <property type="entry name" value="ATP-dep_AMP-bd_enzyme"/>
</dbReference>
<dbReference type="STRING" id="383372.Rcas_1775"/>
<dbReference type="InterPro" id="IPR045851">
    <property type="entry name" value="AMP-bd_C_sf"/>
</dbReference>